<evidence type="ECO:0000256" key="2">
    <source>
        <dbReference type="ARBA" id="ARBA00012438"/>
    </source>
</evidence>
<dbReference type="InterPro" id="IPR004358">
    <property type="entry name" value="Sig_transdc_His_kin-like_C"/>
</dbReference>
<evidence type="ECO:0000313" key="8">
    <source>
        <dbReference type="EMBL" id="TDE14865.1"/>
    </source>
</evidence>
<sequence length="434" mass="48976">MAKNKTSQQSPNYDLVAFLNIRREAVLNKWRVVCSQDTNLNSKASFSREEFNDQIPVLLDILNQKLLGEKISVDPILVASEHGLHRWQTGYELSELLIELEHLFVILQDEIHAFERNSKITDLESAQFVQQQIFKIYADANRGSLLYYNELRQAGAAEQAANLQNAFNQLEELGKKRNEHLRHSSHDLRSSFSVLMMASEMWEIPASGEERSELAKMMNKNLSSIREMLLQLTDYARIEAGQEILELKQFDAAALINQIIGNTLPLAQTKNLTLQGEGPQHLKVFSDPVQIQRVLQNLLHNALKYTQTGGVYITWATENDSRWILSIQDTGPGFQQNTPAAFFAGQLKPAIGTSGIHPDGKALQLPDSKHADYDGNDAFKESEGLGLFIVKKICELLKATMDVESKPGQGTLVRIRFQVKQEPNKPVQIKPEEN</sequence>
<keyword evidence="4" id="KW-0808">Transferase</keyword>
<evidence type="ECO:0000256" key="5">
    <source>
        <dbReference type="ARBA" id="ARBA00022777"/>
    </source>
</evidence>
<dbReference type="CDD" id="cd00075">
    <property type="entry name" value="HATPase"/>
    <property type="match status" value="1"/>
</dbReference>
<organism evidence="8 9">
    <name type="scientific">Dyadobacter psychrotolerans</name>
    <dbReference type="NCBI Taxonomy" id="2541721"/>
    <lineage>
        <taxon>Bacteria</taxon>
        <taxon>Pseudomonadati</taxon>
        <taxon>Bacteroidota</taxon>
        <taxon>Cytophagia</taxon>
        <taxon>Cytophagales</taxon>
        <taxon>Spirosomataceae</taxon>
        <taxon>Dyadobacter</taxon>
    </lineage>
</organism>
<dbReference type="PANTHER" id="PTHR45453">
    <property type="entry name" value="PHOSPHATE REGULON SENSOR PROTEIN PHOR"/>
    <property type="match status" value="1"/>
</dbReference>
<dbReference type="EMBL" id="SMFL01000005">
    <property type="protein sequence ID" value="TDE14865.1"/>
    <property type="molecule type" value="Genomic_DNA"/>
</dbReference>
<dbReference type="InterPro" id="IPR036890">
    <property type="entry name" value="HATPase_C_sf"/>
</dbReference>
<evidence type="ECO:0000256" key="6">
    <source>
        <dbReference type="ARBA" id="ARBA00023012"/>
    </source>
</evidence>
<dbReference type="InterPro" id="IPR003661">
    <property type="entry name" value="HisK_dim/P_dom"/>
</dbReference>
<dbReference type="Gene3D" id="3.30.565.10">
    <property type="entry name" value="Histidine kinase-like ATPase, C-terminal domain"/>
    <property type="match status" value="1"/>
</dbReference>
<comment type="caution">
    <text evidence="8">The sequence shown here is derived from an EMBL/GenBank/DDBJ whole genome shotgun (WGS) entry which is preliminary data.</text>
</comment>
<dbReference type="GO" id="GO:0005886">
    <property type="term" value="C:plasma membrane"/>
    <property type="evidence" value="ECO:0007669"/>
    <property type="project" value="UniProtKB-SubCell"/>
</dbReference>
<dbReference type="SMART" id="SM00387">
    <property type="entry name" value="HATPase_c"/>
    <property type="match status" value="1"/>
</dbReference>
<keyword evidence="5 8" id="KW-0418">Kinase</keyword>
<reference evidence="8 9" key="1">
    <citation type="submission" date="2019-03" db="EMBL/GenBank/DDBJ databases">
        <title>Dyadobacter AR-3-6 sp. nov., isolated from arctic soil.</title>
        <authorList>
            <person name="Chaudhary D.K."/>
        </authorList>
    </citation>
    <scope>NUCLEOTIDE SEQUENCE [LARGE SCALE GENOMIC DNA]</scope>
    <source>
        <strain evidence="8 9">AR-3-6</strain>
    </source>
</reference>
<dbReference type="PROSITE" id="PS50109">
    <property type="entry name" value="HIS_KIN"/>
    <property type="match status" value="1"/>
</dbReference>
<keyword evidence="6" id="KW-0902">Two-component regulatory system</keyword>
<keyword evidence="3" id="KW-0597">Phosphoprotein</keyword>
<accession>A0A4R5DUI4</accession>
<dbReference type="InterPro" id="IPR050351">
    <property type="entry name" value="BphY/WalK/GraS-like"/>
</dbReference>
<dbReference type="GO" id="GO:0000155">
    <property type="term" value="F:phosphorelay sensor kinase activity"/>
    <property type="evidence" value="ECO:0007669"/>
    <property type="project" value="InterPro"/>
</dbReference>
<dbReference type="CDD" id="cd00082">
    <property type="entry name" value="HisKA"/>
    <property type="match status" value="1"/>
</dbReference>
<evidence type="ECO:0000256" key="3">
    <source>
        <dbReference type="ARBA" id="ARBA00022553"/>
    </source>
</evidence>
<dbReference type="SMART" id="SM00388">
    <property type="entry name" value="HisKA"/>
    <property type="match status" value="1"/>
</dbReference>
<dbReference type="PRINTS" id="PR00344">
    <property type="entry name" value="BCTRLSENSOR"/>
</dbReference>
<name>A0A4R5DUI4_9BACT</name>
<proteinExistence type="predicted"/>
<comment type="catalytic activity">
    <reaction evidence="1">
        <text>ATP + protein L-histidine = ADP + protein N-phospho-L-histidine.</text>
        <dbReference type="EC" id="2.7.13.3"/>
    </reaction>
</comment>
<dbReference type="PANTHER" id="PTHR45453:SF1">
    <property type="entry name" value="PHOSPHATE REGULON SENSOR PROTEIN PHOR"/>
    <property type="match status" value="1"/>
</dbReference>
<evidence type="ECO:0000256" key="4">
    <source>
        <dbReference type="ARBA" id="ARBA00022679"/>
    </source>
</evidence>
<dbReference type="InterPro" id="IPR005467">
    <property type="entry name" value="His_kinase_dom"/>
</dbReference>
<evidence type="ECO:0000256" key="1">
    <source>
        <dbReference type="ARBA" id="ARBA00000085"/>
    </source>
</evidence>
<dbReference type="Gene3D" id="1.10.287.130">
    <property type="match status" value="1"/>
</dbReference>
<protein>
    <recommendedName>
        <fullName evidence="2">histidine kinase</fullName>
        <ecNumber evidence="2">2.7.13.3</ecNumber>
    </recommendedName>
</protein>
<feature type="domain" description="Histidine kinase" evidence="7">
    <location>
        <begin position="183"/>
        <end position="421"/>
    </location>
</feature>
<dbReference type="OrthoDB" id="9764438at2"/>
<dbReference type="SUPFAM" id="SSF47384">
    <property type="entry name" value="Homodimeric domain of signal transducing histidine kinase"/>
    <property type="match status" value="1"/>
</dbReference>
<keyword evidence="9" id="KW-1185">Reference proteome</keyword>
<dbReference type="RefSeq" id="WP_131959449.1">
    <property type="nucleotide sequence ID" value="NZ_SMFL01000005.1"/>
</dbReference>
<dbReference type="AlphaFoldDB" id="A0A4R5DUI4"/>
<gene>
    <name evidence="8" type="ORF">E0F88_16940</name>
</gene>
<evidence type="ECO:0000313" key="9">
    <source>
        <dbReference type="Proteomes" id="UP000294850"/>
    </source>
</evidence>
<dbReference type="GO" id="GO:0016036">
    <property type="term" value="P:cellular response to phosphate starvation"/>
    <property type="evidence" value="ECO:0007669"/>
    <property type="project" value="TreeGrafter"/>
</dbReference>
<dbReference type="GO" id="GO:0004721">
    <property type="term" value="F:phosphoprotein phosphatase activity"/>
    <property type="evidence" value="ECO:0007669"/>
    <property type="project" value="TreeGrafter"/>
</dbReference>
<dbReference type="EC" id="2.7.13.3" evidence="2"/>
<dbReference type="InterPro" id="IPR003594">
    <property type="entry name" value="HATPase_dom"/>
</dbReference>
<evidence type="ECO:0000259" key="7">
    <source>
        <dbReference type="PROSITE" id="PS50109"/>
    </source>
</evidence>
<dbReference type="SUPFAM" id="SSF55874">
    <property type="entry name" value="ATPase domain of HSP90 chaperone/DNA topoisomerase II/histidine kinase"/>
    <property type="match status" value="1"/>
</dbReference>
<dbReference type="Proteomes" id="UP000294850">
    <property type="component" value="Unassembled WGS sequence"/>
</dbReference>
<dbReference type="Pfam" id="PF02518">
    <property type="entry name" value="HATPase_c"/>
    <property type="match status" value="1"/>
</dbReference>
<dbReference type="InterPro" id="IPR036097">
    <property type="entry name" value="HisK_dim/P_sf"/>
</dbReference>